<reference evidence="3" key="1">
    <citation type="submission" date="2016-10" db="EMBL/GenBank/DDBJ databases">
        <authorList>
            <person name="Varghese N."/>
            <person name="Submissions S."/>
        </authorList>
    </citation>
    <scope>NUCLEOTIDE SEQUENCE [LARGE SCALE GENOMIC DNA]</scope>
    <source>
        <strain evidence="3">IBRC-M 10403</strain>
    </source>
</reference>
<gene>
    <name evidence="2" type="ORF">SAMN05216174_10177</name>
</gene>
<organism evidence="2 3">
    <name type="scientific">Actinokineospora iranica</name>
    <dbReference type="NCBI Taxonomy" id="1271860"/>
    <lineage>
        <taxon>Bacteria</taxon>
        <taxon>Bacillati</taxon>
        <taxon>Actinomycetota</taxon>
        <taxon>Actinomycetes</taxon>
        <taxon>Pseudonocardiales</taxon>
        <taxon>Pseudonocardiaceae</taxon>
        <taxon>Actinokineospora</taxon>
    </lineage>
</organism>
<dbReference type="EMBL" id="FMZZ01000001">
    <property type="protein sequence ID" value="SDC09301.1"/>
    <property type="molecule type" value="Genomic_DNA"/>
</dbReference>
<sequence>MGEPDAPAEVADLGDGGGEVATTAPADPVRFLPGSMKRGVSKNSLTA</sequence>
<evidence type="ECO:0000313" key="2">
    <source>
        <dbReference type="EMBL" id="SDC09301.1"/>
    </source>
</evidence>
<dbReference type="RefSeq" id="WP_175482589.1">
    <property type="nucleotide sequence ID" value="NZ_FMZZ01000001.1"/>
</dbReference>
<accession>A0A1G6IS81</accession>
<feature type="region of interest" description="Disordered" evidence="1">
    <location>
        <begin position="1"/>
        <end position="47"/>
    </location>
</feature>
<evidence type="ECO:0000256" key="1">
    <source>
        <dbReference type="SAM" id="MobiDB-lite"/>
    </source>
</evidence>
<protein>
    <submittedName>
        <fullName evidence="2">Uncharacterized protein</fullName>
    </submittedName>
</protein>
<dbReference type="AlphaFoldDB" id="A0A1G6IS81"/>
<evidence type="ECO:0000313" key="3">
    <source>
        <dbReference type="Proteomes" id="UP000199501"/>
    </source>
</evidence>
<dbReference type="Proteomes" id="UP000199501">
    <property type="component" value="Unassembled WGS sequence"/>
</dbReference>
<keyword evidence="3" id="KW-1185">Reference proteome</keyword>
<name>A0A1G6IS81_9PSEU</name>
<proteinExistence type="predicted"/>